<proteinExistence type="predicted"/>
<dbReference type="PANTHER" id="PTHR21240">
    <property type="entry name" value="2-AMINO-3-CARBOXYLMUCONATE-6-SEMIALDEHYDE DECARBOXYLASE"/>
    <property type="match status" value="1"/>
</dbReference>
<dbReference type="SUPFAM" id="SSF51556">
    <property type="entry name" value="Metallo-dependent hydrolases"/>
    <property type="match status" value="1"/>
</dbReference>
<accession>A0A0B1ZNR9</accession>
<dbReference type="Proteomes" id="UP000031057">
    <property type="component" value="Unassembled WGS sequence"/>
</dbReference>
<keyword evidence="4" id="KW-1185">Reference proteome</keyword>
<dbReference type="InterPro" id="IPR006680">
    <property type="entry name" value="Amidohydro-rel"/>
</dbReference>
<organism evidence="3 4">
    <name type="scientific">Novosphingobium malaysiense</name>
    <dbReference type="NCBI Taxonomy" id="1348853"/>
    <lineage>
        <taxon>Bacteria</taxon>
        <taxon>Pseudomonadati</taxon>
        <taxon>Pseudomonadota</taxon>
        <taxon>Alphaproteobacteria</taxon>
        <taxon>Sphingomonadales</taxon>
        <taxon>Sphingomonadaceae</taxon>
        <taxon>Novosphingobium</taxon>
    </lineage>
</organism>
<evidence type="ECO:0000256" key="1">
    <source>
        <dbReference type="ARBA" id="ARBA00023239"/>
    </source>
</evidence>
<reference evidence="3 4" key="1">
    <citation type="submission" date="2014-10" db="EMBL/GenBank/DDBJ databases">
        <title>Genome sequence of Novosphingobium malaysiense MUSC 273(T).</title>
        <authorList>
            <person name="Lee L.-H."/>
        </authorList>
    </citation>
    <scope>NUCLEOTIDE SEQUENCE [LARGE SCALE GENOMIC DNA]</scope>
    <source>
        <strain evidence="3 4">MUSC 273</strain>
    </source>
</reference>
<dbReference type="Gene3D" id="3.20.20.140">
    <property type="entry name" value="Metal-dependent hydrolases"/>
    <property type="match status" value="1"/>
</dbReference>
<protein>
    <submittedName>
        <fullName evidence="3">Amidohydrolase</fullName>
    </submittedName>
</protein>
<dbReference type="AlphaFoldDB" id="A0A0B1ZNR9"/>
<dbReference type="GO" id="GO:0016787">
    <property type="term" value="F:hydrolase activity"/>
    <property type="evidence" value="ECO:0007669"/>
    <property type="project" value="UniProtKB-KW"/>
</dbReference>
<evidence type="ECO:0000313" key="4">
    <source>
        <dbReference type="Proteomes" id="UP000031057"/>
    </source>
</evidence>
<dbReference type="Pfam" id="PF04909">
    <property type="entry name" value="Amidohydro_2"/>
    <property type="match status" value="1"/>
</dbReference>
<keyword evidence="1" id="KW-0456">Lyase</keyword>
<dbReference type="PANTHER" id="PTHR21240:SF28">
    <property type="entry name" value="ISO-OROTATE DECARBOXYLASE (EUROFUNG)"/>
    <property type="match status" value="1"/>
</dbReference>
<evidence type="ECO:0000313" key="3">
    <source>
        <dbReference type="EMBL" id="KHK90914.1"/>
    </source>
</evidence>
<dbReference type="GO" id="GO:0005737">
    <property type="term" value="C:cytoplasm"/>
    <property type="evidence" value="ECO:0007669"/>
    <property type="project" value="TreeGrafter"/>
</dbReference>
<dbReference type="EMBL" id="JTDI01000003">
    <property type="protein sequence ID" value="KHK90914.1"/>
    <property type="molecule type" value="Genomic_DNA"/>
</dbReference>
<dbReference type="OrthoDB" id="9799024at2"/>
<dbReference type="STRING" id="1348853.LK12_08130"/>
<comment type="caution">
    <text evidence="3">The sequence shown here is derived from an EMBL/GenBank/DDBJ whole genome shotgun (WGS) entry which is preliminary data.</text>
</comment>
<feature type="domain" description="Amidohydrolase-related" evidence="2">
    <location>
        <begin position="55"/>
        <end position="429"/>
    </location>
</feature>
<name>A0A0B1ZNR9_9SPHN</name>
<dbReference type="RefSeq" id="WP_039281914.1">
    <property type="nucleotide sequence ID" value="NZ_JTDI01000003.1"/>
</dbReference>
<gene>
    <name evidence="3" type="ORF">LK12_08130</name>
</gene>
<dbReference type="InterPro" id="IPR032465">
    <property type="entry name" value="ACMSD"/>
</dbReference>
<keyword evidence="3" id="KW-0378">Hydrolase</keyword>
<evidence type="ECO:0000259" key="2">
    <source>
        <dbReference type="Pfam" id="PF04909"/>
    </source>
</evidence>
<dbReference type="GO" id="GO:0019748">
    <property type="term" value="P:secondary metabolic process"/>
    <property type="evidence" value="ECO:0007669"/>
    <property type="project" value="TreeGrafter"/>
</dbReference>
<dbReference type="GO" id="GO:0016831">
    <property type="term" value="F:carboxy-lyase activity"/>
    <property type="evidence" value="ECO:0007669"/>
    <property type="project" value="InterPro"/>
</dbReference>
<sequence>MSTDTKTESVVKARADDAASYWLKEGWAPGGHIREVDFATEARGLDPMFAGIKIVDCDTHFTEPADLWTANAPAHLKDKMPHVRRIDGADQWFVGDRHFGSMGGNVIGKDRNKLLGRLAFPNYDQIDPGSFDVGARLDAMDAMGVWAQICFQNGGVTQAGSLVALNDDELAITITQIFNDACKDRMDASDGRINCMGTLPYWGKDVMNAEMRRIADLGLKGITLPDRPERLSEGYVGPDGGVSPFWEEVFETCEATGIPLNFHLNASLDANTAIWDNLGFDQKLPIHALIHHIGCAATMSNFMVSGILDKYPNLKIGLIESGAGWVPFWLEGMEHQLDEFRTAQNRGLKKRPKEYFKQNFWVSFWFEDYAPRNMLDEIGVDKVMFETDYPHPTSLYPGVQNKLVAVLAEHDQETRRRVLELNARELYNLEF</sequence>
<dbReference type="InterPro" id="IPR032466">
    <property type="entry name" value="Metal_Hydrolase"/>
</dbReference>